<dbReference type="InterPro" id="IPR009057">
    <property type="entry name" value="Homeodomain-like_sf"/>
</dbReference>
<sequence>MFLRLSGLSETVYPQPYLLAAATDHSLYSSLQGTMDGSADPWRNINCGGHYNPYSYDHAALAGYPYGPGYSPMDLAGRRKNATRETTATLKAWLYEHRKNPYPTKGEKIMLAIVTKMTLTQVSTWFANARRRLKKENKMTWSPRNRTNDDGDQSSDDDDDSDAISSRTAINGNVHSKAHDSGDLSDISANTTLDEIQHEKSANLVNQEFLLLKHHQQQQQLLFHHHHHSTTKDTSRDDNNNTTATPISPNKQQKTDELNNETGTTTKPKLWSLADMANDSKSSKTTLPPQTRSSPATTAAFAHWAAQADQASRYALAAAAQYSRQPHPHHPMWYPDLRQTSSTIARPTLIHSQPPILPPIVKDGSTKLYKPSSSASSSSVSSSYSNESPTSTTDDNKTENSPQSSSSTMALLLPPSTSSHQQLPQGPGAFKPLKKEKT</sequence>
<dbReference type="PROSITE" id="PS50071">
    <property type="entry name" value="HOMEOBOX_2"/>
    <property type="match status" value="1"/>
</dbReference>
<feature type="compositionally biased region" description="Polar residues" evidence="7">
    <location>
        <begin position="240"/>
        <end position="252"/>
    </location>
</feature>
<keyword evidence="3 6" id="KW-0238">DNA-binding</keyword>
<dbReference type="Proteomes" id="UP000663829">
    <property type="component" value="Unassembled WGS sequence"/>
</dbReference>
<dbReference type="Pfam" id="PF05920">
    <property type="entry name" value="Homeobox_KN"/>
    <property type="match status" value="1"/>
</dbReference>
<dbReference type="EMBL" id="CAJNOQ010002218">
    <property type="protein sequence ID" value="CAF0945780.1"/>
    <property type="molecule type" value="Genomic_DNA"/>
</dbReference>
<comment type="similarity">
    <text evidence="2">Belongs to the TALE/IRO homeobox family.</text>
</comment>
<feature type="compositionally biased region" description="Acidic residues" evidence="7">
    <location>
        <begin position="150"/>
        <end position="162"/>
    </location>
</feature>
<dbReference type="GO" id="GO:0048468">
    <property type="term" value="P:cell development"/>
    <property type="evidence" value="ECO:0007669"/>
    <property type="project" value="TreeGrafter"/>
</dbReference>
<name>A0A814CV65_9BILA</name>
<dbReference type="CDD" id="cd00086">
    <property type="entry name" value="homeodomain"/>
    <property type="match status" value="1"/>
</dbReference>
<dbReference type="InterPro" id="IPR017970">
    <property type="entry name" value="Homeobox_CS"/>
</dbReference>
<evidence type="ECO:0000256" key="6">
    <source>
        <dbReference type="PROSITE-ProRule" id="PRU00108"/>
    </source>
</evidence>
<feature type="compositionally biased region" description="Basic and acidic residues" evidence="7">
    <location>
        <begin position="230"/>
        <end position="239"/>
    </location>
</feature>
<feature type="region of interest" description="Disordered" evidence="7">
    <location>
        <begin position="348"/>
        <end position="438"/>
    </location>
</feature>
<evidence type="ECO:0000256" key="4">
    <source>
        <dbReference type="ARBA" id="ARBA00023155"/>
    </source>
</evidence>
<evidence type="ECO:0000256" key="3">
    <source>
        <dbReference type="ARBA" id="ARBA00023125"/>
    </source>
</evidence>
<dbReference type="GO" id="GO:0030182">
    <property type="term" value="P:neuron differentiation"/>
    <property type="evidence" value="ECO:0007669"/>
    <property type="project" value="TreeGrafter"/>
</dbReference>
<evidence type="ECO:0000259" key="8">
    <source>
        <dbReference type="PROSITE" id="PS50071"/>
    </source>
</evidence>
<comment type="caution">
    <text evidence="9">The sequence shown here is derived from an EMBL/GenBank/DDBJ whole genome shotgun (WGS) entry which is preliminary data.</text>
</comment>
<dbReference type="GO" id="GO:0000978">
    <property type="term" value="F:RNA polymerase II cis-regulatory region sequence-specific DNA binding"/>
    <property type="evidence" value="ECO:0007669"/>
    <property type="project" value="TreeGrafter"/>
</dbReference>
<dbReference type="PANTHER" id="PTHR11211">
    <property type="entry name" value="IROQUOIS-CLASS HOMEODOMAIN PROTEIN IRX"/>
    <property type="match status" value="1"/>
</dbReference>
<dbReference type="InterPro" id="IPR001356">
    <property type="entry name" value="HD"/>
</dbReference>
<protein>
    <recommendedName>
        <fullName evidence="8">Homeobox domain-containing protein</fullName>
    </recommendedName>
</protein>
<feature type="compositionally biased region" description="Polar residues" evidence="7">
    <location>
        <begin position="399"/>
        <end position="424"/>
    </location>
</feature>
<evidence type="ECO:0000256" key="7">
    <source>
        <dbReference type="SAM" id="MobiDB-lite"/>
    </source>
</evidence>
<comment type="subcellular location">
    <subcellularLocation>
        <location evidence="1 6">Nucleus</location>
    </subcellularLocation>
</comment>
<evidence type="ECO:0000313" key="10">
    <source>
        <dbReference type="EMBL" id="CAF3721942.1"/>
    </source>
</evidence>
<dbReference type="GO" id="GO:0005634">
    <property type="term" value="C:nucleus"/>
    <property type="evidence" value="ECO:0007669"/>
    <property type="project" value="UniProtKB-SubCell"/>
</dbReference>
<organism evidence="9 11">
    <name type="scientific">Didymodactylos carnosus</name>
    <dbReference type="NCBI Taxonomy" id="1234261"/>
    <lineage>
        <taxon>Eukaryota</taxon>
        <taxon>Metazoa</taxon>
        <taxon>Spiralia</taxon>
        <taxon>Gnathifera</taxon>
        <taxon>Rotifera</taxon>
        <taxon>Eurotatoria</taxon>
        <taxon>Bdelloidea</taxon>
        <taxon>Philodinida</taxon>
        <taxon>Philodinidae</taxon>
        <taxon>Didymodactylos</taxon>
    </lineage>
</organism>
<reference evidence="9" key="1">
    <citation type="submission" date="2021-02" db="EMBL/GenBank/DDBJ databases">
        <authorList>
            <person name="Nowell W R."/>
        </authorList>
    </citation>
    <scope>NUCLEOTIDE SEQUENCE</scope>
</reference>
<accession>A0A814CV65</accession>
<dbReference type="SUPFAM" id="SSF46689">
    <property type="entry name" value="Homeodomain-like"/>
    <property type="match status" value="1"/>
</dbReference>
<evidence type="ECO:0000256" key="5">
    <source>
        <dbReference type="ARBA" id="ARBA00023242"/>
    </source>
</evidence>
<evidence type="ECO:0000256" key="2">
    <source>
        <dbReference type="ARBA" id="ARBA00008446"/>
    </source>
</evidence>
<dbReference type="PANTHER" id="PTHR11211:SF40">
    <property type="entry name" value="MIRROR, ISOFORM C"/>
    <property type="match status" value="1"/>
</dbReference>
<dbReference type="Proteomes" id="UP000681722">
    <property type="component" value="Unassembled WGS sequence"/>
</dbReference>
<dbReference type="OrthoDB" id="5399138at2759"/>
<dbReference type="AlphaFoldDB" id="A0A814CV65"/>
<evidence type="ECO:0000313" key="11">
    <source>
        <dbReference type="Proteomes" id="UP000663829"/>
    </source>
</evidence>
<dbReference type="Gene3D" id="1.10.10.60">
    <property type="entry name" value="Homeodomain-like"/>
    <property type="match status" value="1"/>
</dbReference>
<feature type="region of interest" description="Disordered" evidence="7">
    <location>
        <begin position="136"/>
        <end position="184"/>
    </location>
</feature>
<proteinExistence type="inferred from homology"/>
<dbReference type="SMART" id="SM00389">
    <property type="entry name" value="HOX"/>
    <property type="match status" value="1"/>
</dbReference>
<keyword evidence="4 6" id="KW-0371">Homeobox</keyword>
<dbReference type="FunFam" id="1.10.10.60:FF:000003">
    <property type="entry name" value="Iroquois-class homeobox protein IRX"/>
    <property type="match status" value="1"/>
</dbReference>
<feature type="region of interest" description="Disordered" evidence="7">
    <location>
        <begin position="220"/>
        <end position="273"/>
    </location>
</feature>
<feature type="domain" description="Homeobox" evidence="8">
    <location>
        <begin position="78"/>
        <end position="136"/>
    </location>
</feature>
<evidence type="ECO:0000313" key="9">
    <source>
        <dbReference type="EMBL" id="CAF0945780.1"/>
    </source>
</evidence>
<dbReference type="GO" id="GO:0000981">
    <property type="term" value="F:DNA-binding transcription factor activity, RNA polymerase II-specific"/>
    <property type="evidence" value="ECO:0007669"/>
    <property type="project" value="InterPro"/>
</dbReference>
<evidence type="ECO:0000256" key="1">
    <source>
        <dbReference type="ARBA" id="ARBA00004123"/>
    </source>
</evidence>
<keyword evidence="5 6" id="KW-0539">Nucleus</keyword>
<dbReference type="PROSITE" id="PS00027">
    <property type="entry name" value="HOMEOBOX_1"/>
    <property type="match status" value="1"/>
</dbReference>
<dbReference type="InterPro" id="IPR008422">
    <property type="entry name" value="KN_HD"/>
</dbReference>
<dbReference type="SMART" id="SM00548">
    <property type="entry name" value="IRO"/>
    <property type="match status" value="1"/>
</dbReference>
<keyword evidence="11" id="KW-1185">Reference proteome</keyword>
<dbReference type="EMBL" id="CAJOBC010002218">
    <property type="protein sequence ID" value="CAF3721942.1"/>
    <property type="molecule type" value="Genomic_DNA"/>
</dbReference>
<feature type="compositionally biased region" description="Low complexity" evidence="7">
    <location>
        <begin position="372"/>
        <end position="391"/>
    </location>
</feature>
<dbReference type="InterPro" id="IPR003893">
    <property type="entry name" value="Iroquois_homeo"/>
</dbReference>
<gene>
    <name evidence="9" type="ORF">GPM918_LOCUS10964</name>
    <name evidence="10" type="ORF">SRO942_LOCUS10965</name>
</gene>
<feature type="DNA-binding region" description="Homeobox" evidence="6">
    <location>
        <begin position="80"/>
        <end position="137"/>
    </location>
</feature>